<dbReference type="Gene3D" id="1.10.10.60">
    <property type="entry name" value="Homeodomain-like"/>
    <property type="match status" value="2"/>
</dbReference>
<dbReference type="SUPFAM" id="SSF51215">
    <property type="entry name" value="Regulatory protein AraC"/>
    <property type="match status" value="1"/>
</dbReference>
<dbReference type="InterPro" id="IPR018062">
    <property type="entry name" value="HTH_AraC-typ_CS"/>
</dbReference>
<reference evidence="6" key="1">
    <citation type="submission" date="2017-10" db="EMBL/GenBank/DDBJ databases">
        <title>Massilia psychrophilum sp. nov., a novel purple-pigmented bacterium isolated from Tianshan glacier, Xinjiang Municipality, China.</title>
        <authorList>
            <person name="Wang H."/>
        </authorList>
    </citation>
    <scope>NUCLEOTIDE SEQUENCE [LARGE SCALE GENOMIC DNA]</scope>
    <source>
        <strain evidence="6">B2</strain>
    </source>
</reference>
<dbReference type="EMBL" id="CP024608">
    <property type="protein sequence ID" value="ATQ73422.1"/>
    <property type="molecule type" value="Genomic_DNA"/>
</dbReference>
<dbReference type="GO" id="GO:0003700">
    <property type="term" value="F:DNA-binding transcription factor activity"/>
    <property type="evidence" value="ECO:0007669"/>
    <property type="project" value="InterPro"/>
</dbReference>
<dbReference type="Proteomes" id="UP000229897">
    <property type="component" value="Chromosome"/>
</dbReference>
<feature type="domain" description="HTH araC/xylS-type" evidence="5">
    <location>
        <begin position="198"/>
        <end position="296"/>
    </location>
</feature>
<feature type="compositionally biased region" description="Low complexity" evidence="4">
    <location>
        <begin position="308"/>
        <end position="323"/>
    </location>
</feature>
<keyword evidence="7" id="KW-1185">Reference proteome</keyword>
<keyword evidence="1" id="KW-0805">Transcription regulation</keyword>
<dbReference type="InterPro" id="IPR014710">
    <property type="entry name" value="RmlC-like_jellyroll"/>
</dbReference>
<dbReference type="SMART" id="SM00342">
    <property type="entry name" value="HTH_ARAC"/>
    <property type="match status" value="1"/>
</dbReference>
<dbReference type="Gene3D" id="2.60.120.10">
    <property type="entry name" value="Jelly Rolls"/>
    <property type="match status" value="1"/>
</dbReference>
<gene>
    <name evidence="6" type="ORF">CR152_02020</name>
</gene>
<accession>A0A2D2DEL1</accession>
<dbReference type="InterPro" id="IPR003313">
    <property type="entry name" value="AraC-bd"/>
</dbReference>
<name>A0A2D2DEL1_9BURK</name>
<dbReference type="PANTHER" id="PTHR43280">
    <property type="entry name" value="ARAC-FAMILY TRANSCRIPTIONAL REGULATOR"/>
    <property type="match status" value="1"/>
</dbReference>
<dbReference type="RefSeq" id="WP_099873334.1">
    <property type="nucleotide sequence ID" value="NZ_CP024608.1"/>
</dbReference>
<evidence type="ECO:0000313" key="6">
    <source>
        <dbReference type="EMBL" id="ATQ73422.1"/>
    </source>
</evidence>
<sequence length="323" mass="36312">MTILPQMRHVEPQRFQPKPPELERENYDGIVHYIEHGYPSPRVRWHCHDEYELHLIVSTSGKLFVGDYIGEFSPGHLVLTGPRLPHNWISSSVPEEGVLLRDMILQFAHEPLEQASRLIPELRELLPLLERSIYGIEFLDIGAEAEQDFLRIRGSGGAERFGHFVNFMCRLARNNKYRLLSSATMRSYDDEGTLAKVNAVLSYITDNYRDPISAEAVADQLGMSLSKFSRFFRKTTGNSFTDFVTRLRVNKACQLLMNTDQYVTNVCYDVGFQNVANFNRRFLQIKGVTPKEFRRQAGGRFGAGSAGSAGTAGASVAAGDSAG</sequence>
<proteinExistence type="predicted"/>
<dbReference type="PANTHER" id="PTHR43280:SF27">
    <property type="entry name" value="TRANSCRIPTIONAL REGULATOR MTLR"/>
    <property type="match status" value="1"/>
</dbReference>
<dbReference type="OrthoDB" id="9816011at2"/>
<dbReference type="CDD" id="cd06976">
    <property type="entry name" value="cupin_MtlR-like_N"/>
    <property type="match status" value="1"/>
</dbReference>
<feature type="region of interest" description="Disordered" evidence="4">
    <location>
        <begin position="302"/>
        <end position="323"/>
    </location>
</feature>
<dbReference type="GO" id="GO:0043565">
    <property type="term" value="F:sequence-specific DNA binding"/>
    <property type="evidence" value="ECO:0007669"/>
    <property type="project" value="InterPro"/>
</dbReference>
<dbReference type="InterPro" id="IPR009057">
    <property type="entry name" value="Homeodomain-like_sf"/>
</dbReference>
<protein>
    <submittedName>
        <fullName evidence="6">AraC family transcriptional regulator</fullName>
    </submittedName>
</protein>
<dbReference type="AlphaFoldDB" id="A0A2D2DEL1"/>
<dbReference type="PROSITE" id="PS00041">
    <property type="entry name" value="HTH_ARAC_FAMILY_1"/>
    <property type="match status" value="1"/>
</dbReference>
<dbReference type="SUPFAM" id="SSF46689">
    <property type="entry name" value="Homeodomain-like"/>
    <property type="match status" value="2"/>
</dbReference>
<dbReference type="PROSITE" id="PS01124">
    <property type="entry name" value="HTH_ARAC_FAMILY_2"/>
    <property type="match status" value="1"/>
</dbReference>
<dbReference type="Pfam" id="PF12833">
    <property type="entry name" value="HTH_18"/>
    <property type="match status" value="1"/>
</dbReference>
<evidence type="ECO:0000256" key="3">
    <source>
        <dbReference type="ARBA" id="ARBA00023163"/>
    </source>
</evidence>
<keyword evidence="3" id="KW-0804">Transcription</keyword>
<evidence type="ECO:0000256" key="1">
    <source>
        <dbReference type="ARBA" id="ARBA00023015"/>
    </source>
</evidence>
<dbReference type="Pfam" id="PF02311">
    <property type="entry name" value="AraC_binding"/>
    <property type="match status" value="1"/>
</dbReference>
<dbReference type="KEGG" id="mass:CR152_02020"/>
<evidence type="ECO:0000256" key="2">
    <source>
        <dbReference type="ARBA" id="ARBA00023125"/>
    </source>
</evidence>
<organism evidence="6 7">
    <name type="scientific">Massilia violaceinigra</name>
    <dbReference type="NCBI Taxonomy" id="2045208"/>
    <lineage>
        <taxon>Bacteria</taxon>
        <taxon>Pseudomonadati</taxon>
        <taxon>Pseudomonadota</taxon>
        <taxon>Betaproteobacteria</taxon>
        <taxon>Burkholderiales</taxon>
        <taxon>Oxalobacteraceae</taxon>
        <taxon>Telluria group</taxon>
        <taxon>Massilia</taxon>
    </lineage>
</organism>
<evidence type="ECO:0000256" key="4">
    <source>
        <dbReference type="SAM" id="MobiDB-lite"/>
    </source>
</evidence>
<keyword evidence="2" id="KW-0238">DNA-binding</keyword>
<evidence type="ECO:0000259" key="5">
    <source>
        <dbReference type="PROSITE" id="PS01124"/>
    </source>
</evidence>
<dbReference type="InterPro" id="IPR037923">
    <property type="entry name" value="HTH-like"/>
</dbReference>
<dbReference type="InterPro" id="IPR018060">
    <property type="entry name" value="HTH_AraC"/>
</dbReference>
<evidence type="ECO:0000313" key="7">
    <source>
        <dbReference type="Proteomes" id="UP000229897"/>
    </source>
</evidence>